<dbReference type="EMBL" id="CP009526">
    <property type="protein sequence ID" value="AKB51254.1"/>
    <property type="molecule type" value="Genomic_DNA"/>
</dbReference>
<dbReference type="PATRIC" id="fig|1434109.4.peg.2570"/>
<dbReference type="Proteomes" id="UP000033038">
    <property type="component" value="Chromosome"/>
</dbReference>
<gene>
    <name evidence="1" type="ORF">MSBRW_2001</name>
</gene>
<protein>
    <submittedName>
        <fullName evidence="1">Mobile element protein</fullName>
    </submittedName>
</protein>
<dbReference type="AlphaFoldDB" id="A0A0E3QN90"/>
<evidence type="ECO:0000313" key="1">
    <source>
        <dbReference type="EMBL" id="AKB51254.1"/>
    </source>
</evidence>
<organism evidence="1 2">
    <name type="scientific">Methanosarcina barkeri str. Wiesmoor</name>
    <dbReference type="NCBI Taxonomy" id="1434109"/>
    <lineage>
        <taxon>Archaea</taxon>
        <taxon>Methanobacteriati</taxon>
        <taxon>Methanobacteriota</taxon>
        <taxon>Stenosarchaea group</taxon>
        <taxon>Methanomicrobia</taxon>
        <taxon>Methanosarcinales</taxon>
        <taxon>Methanosarcinaceae</taxon>
        <taxon>Methanosarcina</taxon>
    </lineage>
</organism>
<proteinExistence type="predicted"/>
<dbReference type="KEGG" id="mbw:MSBRW_2001"/>
<name>A0A0E3QN90_METBA</name>
<accession>A0A0E3QN90</accession>
<evidence type="ECO:0000313" key="2">
    <source>
        <dbReference type="Proteomes" id="UP000033038"/>
    </source>
</evidence>
<dbReference type="HOGENOM" id="CLU_3194475_0_0_2"/>
<reference evidence="1 2" key="1">
    <citation type="submission" date="2014-07" db="EMBL/GenBank/DDBJ databases">
        <title>Methanogenic archaea and the global carbon cycle.</title>
        <authorList>
            <person name="Henriksen J.R."/>
            <person name="Luke J."/>
            <person name="Reinhart S."/>
            <person name="Benedict M.N."/>
            <person name="Youngblut N.D."/>
            <person name="Metcalf M.E."/>
            <person name="Whitaker R.J."/>
            <person name="Metcalf W.W."/>
        </authorList>
    </citation>
    <scope>NUCLEOTIDE SEQUENCE [LARGE SCALE GENOMIC DNA]</scope>
    <source>
        <strain evidence="1 2">Wiesmoor</strain>
    </source>
</reference>
<sequence>MIEINYSFRTKLEELSDEEAIELLKDSLNNGREGFFPEIKQEFNT</sequence>